<evidence type="ECO:0000313" key="2">
    <source>
        <dbReference type="Proteomes" id="UP000823641"/>
    </source>
</evidence>
<reference evidence="1" key="1">
    <citation type="submission" date="2020-10" db="EMBL/GenBank/DDBJ databases">
        <authorList>
            <person name="Gilroy R."/>
        </authorList>
    </citation>
    <scope>NUCLEOTIDE SEQUENCE</scope>
    <source>
        <strain evidence="1">G3-3990</strain>
    </source>
</reference>
<evidence type="ECO:0000313" key="1">
    <source>
        <dbReference type="EMBL" id="MBO8458717.1"/>
    </source>
</evidence>
<feature type="non-terminal residue" evidence="1">
    <location>
        <position position="217"/>
    </location>
</feature>
<reference evidence="1" key="2">
    <citation type="journal article" date="2021" name="PeerJ">
        <title>Extensive microbial diversity within the chicken gut microbiome revealed by metagenomics and culture.</title>
        <authorList>
            <person name="Gilroy R."/>
            <person name="Ravi A."/>
            <person name="Getino M."/>
            <person name="Pursley I."/>
            <person name="Horton D.L."/>
            <person name="Alikhan N.F."/>
            <person name="Baker D."/>
            <person name="Gharbi K."/>
            <person name="Hall N."/>
            <person name="Watson M."/>
            <person name="Adriaenssens E.M."/>
            <person name="Foster-Nyarko E."/>
            <person name="Jarju S."/>
            <person name="Secka A."/>
            <person name="Antonio M."/>
            <person name="Oren A."/>
            <person name="Chaudhuri R.R."/>
            <person name="La Ragione R."/>
            <person name="Hildebrand F."/>
            <person name="Pallen M.J."/>
        </authorList>
    </citation>
    <scope>NUCLEOTIDE SEQUENCE</scope>
    <source>
        <strain evidence="1">G3-3990</strain>
    </source>
</reference>
<protein>
    <recommendedName>
        <fullName evidence="3">Glycosyltransferase subfamily 4-like N-terminal domain-containing protein</fullName>
    </recommendedName>
</protein>
<organism evidence="1 2">
    <name type="scientific">Candidatus Gallipaludibacter merdavium</name>
    <dbReference type="NCBI Taxonomy" id="2840839"/>
    <lineage>
        <taxon>Bacteria</taxon>
        <taxon>Pseudomonadati</taxon>
        <taxon>Bacteroidota</taxon>
        <taxon>Bacteroidia</taxon>
        <taxon>Bacteroidales</taxon>
        <taxon>Candidatus Gallipaludibacter</taxon>
    </lineage>
</organism>
<dbReference type="AlphaFoldDB" id="A0A9D9N380"/>
<dbReference type="EMBL" id="JADIMG010000002">
    <property type="protein sequence ID" value="MBO8458717.1"/>
    <property type="molecule type" value="Genomic_DNA"/>
</dbReference>
<evidence type="ECO:0008006" key="3">
    <source>
        <dbReference type="Google" id="ProtNLM"/>
    </source>
</evidence>
<accession>A0A9D9N380</accession>
<gene>
    <name evidence="1" type="ORF">IAA73_00045</name>
</gene>
<comment type="caution">
    <text evidence="1">The sequence shown here is derived from an EMBL/GenBank/DDBJ whole genome shotgun (WGS) entry which is preliminary data.</text>
</comment>
<proteinExistence type="predicted"/>
<sequence length="217" mass="25054">MNKIVQGERSDKCKTKLCDFAIPNRILSSQKIGFVTDVDPFHDKKAWSGTIYKLCEAIQQAGYDVIWIPYRRSGFRHWLLKKYYKLLWGKKVLRDQNKAFYRLCAKTVDKTLLSSCDFLFFAGHAQMAAYFEIKRPVIYYTDTTFELMLDYYWFGVPASIIRKGNEVERLGIHNSALNIRASQWAADSVVHFYGADPKFVHVIEMGANIADADISPI</sequence>
<dbReference type="SUPFAM" id="SSF53756">
    <property type="entry name" value="UDP-Glycosyltransferase/glycogen phosphorylase"/>
    <property type="match status" value="1"/>
</dbReference>
<dbReference type="Proteomes" id="UP000823641">
    <property type="component" value="Unassembled WGS sequence"/>
</dbReference>
<name>A0A9D9N380_9BACT</name>